<dbReference type="EMBL" id="KC752607">
    <property type="protein sequence ID" value="AGJ90066.1"/>
    <property type="molecule type" value="mRNA"/>
</dbReference>
<proteinExistence type="evidence at transcript level"/>
<dbReference type="PANTHER" id="PTHR19282">
    <property type="entry name" value="TETRASPANIN"/>
    <property type="match status" value="1"/>
</dbReference>
<keyword evidence="3 6" id="KW-1133">Transmembrane helix</keyword>
<dbReference type="AlphaFoldDB" id="M9WAZ3"/>
<dbReference type="GO" id="GO:0007601">
    <property type="term" value="P:visual perception"/>
    <property type="evidence" value="ECO:0007669"/>
    <property type="project" value="InterPro"/>
</dbReference>
<feature type="transmembrane region" description="Helical" evidence="6">
    <location>
        <begin position="59"/>
        <end position="85"/>
    </location>
</feature>
<evidence type="ECO:0000256" key="6">
    <source>
        <dbReference type="SAM" id="Phobius"/>
    </source>
</evidence>
<keyword evidence="4 6" id="KW-0472">Membrane</keyword>
<dbReference type="SUPFAM" id="SSF48652">
    <property type="entry name" value="Tetraspanin"/>
    <property type="match status" value="1"/>
</dbReference>
<comment type="subcellular location">
    <subcellularLocation>
        <location evidence="1">Membrane</location>
        <topology evidence="1">Multi-pass membrane protein</topology>
    </subcellularLocation>
</comment>
<feature type="transmembrane region" description="Helical" evidence="6">
    <location>
        <begin position="16"/>
        <end position="39"/>
    </location>
</feature>
<feature type="compositionally biased region" description="Polar residues" evidence="5">
    <location>
        <begin position="359"/>
        <end position="386"/>
    </location>
</feature>
<organism evidence="7">
    <name type="scientific">Haliotis rufescens</name>
    <name type="common">California red abalone</name>
    <dbReference type="NCBI Taxonomy" id="6454"/>
    <lineage>
        <taxon>Eukaryota</taxon>
        <taxon>Metazoa</taxon>
        <taxon>Spiralia</taxon>
        <taxon>Lophotrochozoa</taxon>
        <taxon>Mollusca</taxon>
        <taxon>Gastropoda</taxon>
        <taxon>Vetigastropoda</taxon>
        <taxon>Lepetellida</taxon>
        <taxon>Haliotoidea</taxon>
        <taxon>Haliotidae</taxon>
        <taxon>Haliotis</taxon>
    </lineage>
</organism>
<evidence type="ECO:0000313" key="7">
    <source>
        <dbReference type="EMBL" id="AGJ90066.1"/>
    </source>
</evidence>
<feature type="region of interest" description="Disordered" evidence="5">
    <location>
        <begin position="315"/>
        <end position="456"/>
    </location>
</feature>
<evidence type="ECO:0000256" key="2">
    <source>
        <dbReference type="ARBA" id="ARBA00022692"/>
    </source>
</evidence>
<name>M9WAZ3_HALRU</name>
<reference evidence="7" key="1">
    <citation type="journal article" date="2013" name="Mol. Reprod. Dev.">
        <title>Mass spectrometry and next-generation sequencing reveal an abundant and rapidly evolving abalone sperm protein.</title>
        <authorList>
            <person name="Palmer M.R."/>
            <person name="McDowall M.H."/>
            <person name="Stewart L."/>
            <person name="Ouaddi A."/>
            <person name="Maccoss M.J."/>
            <person name="Swanson W.J."/>
        </authorList>
    </citation>
    <scope>NUCLEOTIDE SEQUENCE</scope>
    <source>
        <strain evidence="7">Comp230</strain>
    </source>
</reference>
<dbReference type="GO" id="GO:0005886">
    <property type="term" value="C:plasma membrane"/>
    <property type="evidence" value="ECO:0007669"/>
    <property type="project" value="TreeGrafter"/>
</dbReference>
<evidence type="ECO:0000256" key="1">
    <source>
        <dbReference type="ARBA" id="ARBA00004141"/>
    </source>
</evidence>
<dbReference type="InterPro" id="IPR008952">
    <property type="entry name" value="Tetraspanin_EC2_sf"/>
</dbReference>
<evidence type="ECO:0000256" key="3">
    <source>
        <dbReference type="ARBA" id="ARBA00022989"/>
    </source>
</evidence>
<dbReference type="OrthoDB" id="9836210at2759"/>
<feature type="transmembrane region" description="Helical" evidence="6">
    <location>
        <begin position="241"/>
        <end position="267"/>
    </location>
</feature>
<dbReference type="InterPro" id="IPR000830">
    <property type="entry name" value="Peripherin/rom-1"/>
</dbReference>
<protein>
    <submittedName>
        <fullName evidence="7">Sperm protein</fullName>
    </submittedName>
</protein>
<feature type="transmembrane region" description="Helical" evidence="6">
    <location>
        <begin position="97"/>
        <end position="123"/>
    </location>
</feature>
<evidence type="ECO:0000256" key="5">
    <source>
        <dbReference type="SAM" id="MobiDB-lite"/>
    </source>
</evidence>
<dbReference type="InterPro" id="IPR018499">
    <property type="entry name" value="Tetraspanin/Peripherin"/>
</dbReference>
<dbReference type="Gene3D" id="1.10.1450.10">
    <property type="entry name" value="Tetraspanin"/>
    <property type="match status" value="1"/>
</dbReference>
<dbReference type="Pfam" id="PF00335">
    <property type="entry name" value="Tetraspanin"/>
    <property type="match status" value="1"/>
</dbReference>
<evidence type="ECO:0000256" key="4">
    <source>
        <dbReference type="ARBA" id="ARBA00023136"/>
    </source>
</evidence>
<dbReference type="PRINTS" id="PR00218">
    <property type="entry name" value="PERIPHERNRDS"/>
</dbReference>
<dbReference type="PANTHER" id="PTHR19282:SF549">
    <property type="entry name" value="TETRASPANIN"/>
    <property type="match status" value="1"/>
</dbReference>
<sequence length="456" mass="50249">MANFLTDISEETRLKITLVSSILSLICIIPSLMLLGAGAYIQVAVQTKARLIKDLDATVLPSCIITIGFLCVFHNSFCGAVVFLSRRRKKREGVIKFLFPTVIIGLVLCLAIFAAGIMCFVQITHLSDSLRKGISTAMKEYKSDPVLKQEMDIVQIEFECCGNDKYTDWFAVSWIHSDYLAAKSAVANNINDDVPYSCCNPASPRPCINHGIHDNKLHHDYDFRMSTTLHNTGCRPALDKFYGWGLLTDVGALIVCISLLQGVAVILTRIVQTSMTTAYENGDLFGPATGYIFWCKTSADDEGRDVAERLLPDNDDLTWGSDFQDDDHQYDVPQNEGDMSPDVQSNDSSEHIYHAIEFSPSSPRKSHTTAYNNSAHLPTTLSTGVPSSHAPPVPSRGKQYASPPRSRSPSPVRVPSSPSTPLNFLDVSPQNTSTKASRHSHSRLIPSVRHPVLNTM</sequence>
<keyword evidence="2 6" id="KW-0812">Transmembrane</keyword>
<accession>M9WAZ3</accession>
<feature type="compositionally biased region" description="Low complexity" evidence="5">
    <location>
        <begin position="402"/>
        <end position="419"/>
    </location>
</feature>